<protein>
    <submittedName>
        <fullName evidence="2">Uncharacterized protein</fullName>
    </submittedName>
</protein>
<keyword evidence="1" id="KW-0812">Transmembrane</keyword>
<organism evidence="2">
    <name type="scientific">Strombidium inclinatum</name>
    <dbReference type="NCBI Taxonomy" id="197538"/>
    <lineage>
        <taxon>Eukaryota</taxon>
        <taxon>Sar</taxon>
        <taxon>Alveolata</taxon>
        <taxon>Ciliophora</taxon>
        <taxon>Intramacronucleata</taxon>
        <taxon>Spirotrichea</taxon>
        <taxon>Oligotrichia</taxon>
        <taxon>Strombidiidae</taxon>
        <taxon>Strombidium</taxon>
    </lineage>
</organism>
<dbReference type="AlphaFoldDB" id="A0A7S3IM89"/>
<accession>A0A7S3IM89</accession>
<feature type="transmembrane region" description="Helical" evidence="1">
    <location>
        <begin position="213"/>
        <end position="236"/>
    </location>
</feature>
<feature type="transmembrane region" description="Helical" evidence="1">
    <location>
        <begin position="268"/>
        <end position="287"/>
    </location>
</feature>
<keyword evidence="1" id="KW-0472">Membrane</keyword>
<proteinExistence type="predicted"/>
<evidence type="ECO:0000256" key="1">
    <source>
        <dbReference type="SAM" id="Phobius"/>
    </source>
</evidence>
<reference evidence="2" key="1">
    <citation type="submission" date="2021-01" db="EMBL/GenBank/DDBJ databases">
        <authorList>
            <person name="Corre E."/>
            <person name="Pelletier E."/>
            <person name="Niang G."/>
            <person name="Scheremetjew M."/>
            <person name="Finn R."/>
            <person name="Kale V."/>
            <person name="Holt S."/>
            <person name="Cochrane G."/>
            <person name="Meng A."/>
            <person name="Brown T."/>
            <person name="Cohen L."/>
        </authorList>
    </citation>
    <scope>NUCLEOTIDE SEQUENCE</scope>
    <source>
        <strain evidence="2">S3</strain>
    </source>
</reference>
<feature type="transmembrane region" description="Helical" evidence="1">
    <location>
        <begin position="243"/>
        <end position="262"/>
    </location>
</feature>
<name>A0A7S3IM89_9SPIT</name>
<gene>
    <name evidence="2" type="ORF">SINC0208_LOCUS8077</name>
</gene>
<dbReference type="EMBL" id="HBIH01020311">
    <property type="protein sequence ID" value="CAE0327450.1"/>
    <property type="molecule type" value="Transcribed_RNA"/>
</dbReference>
<keyword evidence="1" id="KW-1133">Transmembrane helix</keyword>
<sequence length="295" mass="32975">MDEAKDDSLLSQSILQELLSASHHLNVILPTKVNPVLRNYNKVLFSAVSQVEVFTFMTIRVIVELREVLSPLSVADVGWLLHHAKEGELAFILFVLEVTLPAHGLLLLLPHNLVLEFNITSRELGVSTVHEEAIRLVKEQELPFLQVLLVAVLEVVSDVVVGEADVASGVIKRLQNRAAQYRKEEFLTVAPLQEARLDEPLVVGQAVHHPAELLAKVLCLFFVIISILLHMLLLLLLLFLSHLLLVFEILLGLLLSLLYLIFLTADQLVLLLDGFFAFSLSLFEGLLRLQELDVS</sequence>
<evidence type="ECO:0000313" key="2">
    <source>
        <dbReference type="EMBL" id="CAE0327450.1"/>
    </source>
</evidence>